<reference evidence="5 6" key="1">
    <citation type="submission" date="2019-06" db="EMBL/GenBank/DDBJ databases">
        <title>Sequencing the genomes of 1000 actinobacteria strains.</title>
        <authorList>
            <person name="Klenk H.-P."/>
        </authorList>
    </citation>
    <scope>NUCLEOTIDE SEQUENCE [LARGE SCALE GENOMIC DNA]</scope>
    <source>
        <strain evidence="5 6">DSM 19560</strain>
    </source>
</reference>
<dbReference type="PANTHER" id="PTHR43764">
    <property type="entry name" value="MOLYBDENUM COFACTOR BIOSYNTHESIS"/>
    <property type="match status" value="1"/>
</dbReference>
<dbReference type="GO" id="GO:0006777">
    <property type="term" value="P:Mo-molybdopterin cofactor biosynthetic process"/>
    <property type="evidence" value="ECO:0007669"/>
    <property type="project" value="UniProtKB-KW"/>
</dbReference>
<dbReference type="UniPathway" id="UPA00344"/>
<dbReference type="InterPro" id="IPR001453">
    <property type="entry name" value="MoaB/Mog_dom"/>
</dbReference>
<dbReference type="PROSITE" id="PS01078">
    <property type="entry name" value="MOCF_BIOSYNTHESIS_1"/>
    <property type="match status" value="1"/>
</dbReference>
<dbReference type="Proteomes" id="UP000318297">
    <property type="component" value="Unassembled WGS sequence"/>
</dbReference>
<dbReference type="InterPro" id="IPR036425">
    <property type="entry name" value="MoaB/Mog-like_dom_sf"/>
</dbReference>
<protein>
    <submittedName>
        <fullName evidence="5">Molybdenum cofactor synthesis domain-containing protein</fullName>
    </submittedName>
</protein>
<name>A0A561E865_9MICO</name>
<evidence type="ECO:0000256" key="1">
    <source>
        <dbReference type="ARBA" id="ARBA00005046"/>
    </source>
</evidence>
<proteinExistence type="predicted"/>
<dbReference type="InterPro" id="IPR008284">
    <property type="entry name" value="MoCF_biosynth_CS"/>
</dbReference>
<dbReference type="NCBIfam" id="TIGR00177">
    <property type="entry name" value="molyb_syn"/>
    <property type="match status" value="1"/>
</dbReference>
<dbReference type="SUPFAM" id="SSF53218">
    <property type="entry name" value="Molybdenum cofactor biosynthesis proteins"/>
    <property type="match status" value="1"/>
</dbReference>
<comment type="caution">
    <text evidence="5">The sequence shown here is derived from an EMBL/GenBank/DDBJ whole genome shotgun (WGS) entry which is preliminary data.</text>
</comment>
<dbReference type="EMBL" id="VIVQ01000001">
    <property type="protein sequence ID" value="TWE11750.1"/>
    <property type="molecule type" value="Genomic_DNA"/>
</dbReference>
<feature type="compositionally biased region" description="Basic and acidic residues" evidence="3">
    <location>
        <begin position="155"/>
        <end position="181"/>
    </location>
</feature>
<evidence type="ECO:0000256" key="3">
    <source>
        <dbReference type="SAM" id="MobiDB-lite"/>
    </source>
</evidence>
<dbReference type="PANTHER" id="PTHR43764:SF1">
    <property type="entry name" value="MOLYBDOPTERIN MOLYBDOTRANSFERASE"/>
    <property type="match status" value="1"/>
</dbReference>
<comment type="pathway">
    <text evidence="1">Cofactor biosynthesis; molybdopterin biosynthesis.</text>
</comment>
<evidence type="ECO:0000313" key="6">
    <source>
        <dbReference type="Proteomes" id="UP000318297"/>
    </source>
</evidence>
<dbReference type="AlphaFoldDB" id="A0A561E865"/>
<dbReference type="InterPro" id="IPR051920">
    <property type="entry name" value="MPT_Adenylyltrnsfr/MoaC-Rel"/>
</dbReference>
<feature type="domain" description="MoaB/Mog" evidence="4">
    <location>
        <begin position="5"/>
        <end position="147"/>
    </location>
</feature>
<feature type="region of interest" description="Disordered" evidence="3">
    <location>
        <begin position="150"/>
        <end position="181"/>
    </location>
</feature>
<gene>
    <name evidence="5" type="ORF">BKA23_0532</name>
</gene>
<dbReference type="Gene3D" id="3.40.980.10">
    <property type="entry name" value="MoaB/Mog-like domain"/>
    <property type="match status" value="1"/>
</dbReference>
<accession>A0A561E865</accession>
<keyword evidence="2" id="KW-0501">Molybdenum cofactor biosynthesis</keyword>
<evidence type="ECO:0000313" key="5">
    <source>
        <dbReference type="EMBL" id="TWE11750.1"/>
    </source>
</evidence>
<dbReference type="OrthoDB" id="9794429at2"/>
<evidence type="ECO:0000256" key="2">
    <source>
        <dbReference type="ARBA" id="ARBA00023150"/>
    </source>
</evidence>
<organism evidence="5 6">
    <name type="scientific">Rudaeicoccus suwonensis</name>
    <dbReference type="NCBI Taxonomy" id="657409"/>
    <lineage>
        <taxon>Bacteria</taxon>
        <taxon>Bacillati</taxon>
        <taxon>Actinomycetota</taxon>
        <taxon>Actinomycetes</taxon>
        <taxon>Micrococcales</taxon>
        <taxon>Dermacoccaceae</taxon>
        <taxon>Rudaeicoccus</taxon>
    </lineage>
</organism>
<dbReference type="RefSeq" id="WP_145225220.1">
    <property type="nucleotide sequence ID" value="NZ_VIVQ01000001.1"/>
</dbReference>
<dbReference type="Pfam" id="PF00994">
    <property type="entry name" value="MoCF_biosynth"/>
    <property type="match status" value="1"/>
</dbReference>
<keyword evidence="6" id="KW-1185">Reference proteome</keyword>
<evidence type="ECO:0000259" key="4">
    <source>
        <dbReference type="SMART" id="SM00852"/>
    </source>
</evidence>
<sequence>MPEAVVVTCSDRAAAGTYDDRSGPVLEAALTSWGFVVRRVVVPDGPPVGEALRAAIASGADVVLTTGGTGVSATDVTPEQTMPLIDCEIPGIAEALRAAGVAKGVPTAVLSRGVAGLSGRCLIVNLPGSSGAVRDALAVLEPVVAHVVSQVSGGDHPRTDHEGSGHTDAGHSGPDHPGADR</sequence>
<dbReference type="SMART" id="SM00852">
    <property type="entry name" value="MoCF_biosynth"/>
    <property type="match status" value="1"/>
</dbReference>
<dbReference type="CDD" id="cd00886">
    <property type="entry name" value="MogA_MoaB"/>
    <property type="match status" value="1"/>
</dbReference>